<name>A0A1W1H6S9_9BACT</name>
<dbReference type="PANTHER" id="PTHR35271:SF1">
    <property type="entry name" value="ABC TRANSPORTER, SUBSTRATE-BINDING LIPOPROTEIN"/>
    <property type="match status" value="1"/>
</dbReference>
<dbReference type="AlphaFoldDB" id="A0A1W1H6S9"/>
<evidence type="ECO:0000313" key="2">
    <source>
        <dbReference type="Proteomes" id="UP000191931"/>
    </source>
</evidence>
<dbReference type="InterPro" id="IPR007487">
    <property type="entry name" value="ABC_transpt-TYRBP-like"/>
</dbReference>
<reference evidence="1 2" key="1">
    <citation type="submission" date="2017-03" db="EMBL/GenBank/DDBJ databases">
        <authorList>
            <person name="Afonso C.L."/>
            <person name="Miller P.J."/>
            <person name="Scott M.A."/>
            <person name="Spackman E."/>
            <person name="Goraichik I."/>
            <person name="Dimitrov K.M."/>
            <person name="Suarez D.L."/>
            <person name="Swayne D.E."/>
        </authorList>
    </citation>
    <scope>NUCLEOTIDE SEQUENCE [LARGE SCALE GENOMIC DNA]</scope>
    <source>
        <strain evidence="1">PRJEB14757</strain>
    </source>
</reference>
<dbReference type="PANTHER" id="PTHR35271">
    <property type="entry name" value="ABC TRANSPORTER, SUBSTRATE-BINDING LIPOPROTEIN-RELATED"/>
    <property type="match status" value="1"/>
</dbReference>
<gene>
    <name evidence="1" type="ORF">MTBBW1_1250009</name>
</gene>
<organism evidence="1 2">
    <name type="scientific">Desulfamplus magnetovallimortis</name>
    <dbReference type="NCBI Taxonomy" id="1246637"/>
    <lineage>
        <taxon>Bacteria</taxon>
        <taxon>Pseudomonadati</taxon>
        <taxon>Thermodesulfobacteriota</taxon>
        <taxon>Desulfobacteria</taxon>
        <taxon>Desulfobacterales</taxon>
        <taxon>Desulfobacteraceae</taxon>
        <taxon>Desulfamplus</taxon>
    </lineage>
</organism>
<protein>
    <submittedName>
        <fullName evidence="1">ABC-type uncharacterized transport system periplasmic component-like protein</fullName>
    </submittedName>
</protein>
<dbReference type="Proteomes" id="UP000191931">
    <property type="component" value="Unassembled WGS sequence"/>
</dbReference>
<dbReference type="EMBL" id="FWEV01000030">
    <property type="protein sequence ID" value="SLM28078.1"/>
    <property type="molecule type" value="Genomic_DNA"/>
</dbReference>
<evidence type="ECO:0000313" key="1">
    <source>
        <dbReference type="EMBL" id="SLM28078.1"/>
    </source>
</evidence>
<sequence length="333" mass="37391">MHKKRIYHVTMLLCLLFCFLMPGQVLGESFKVFVVMSYDDQYAWSREIKEGIESVLLPACTLEYFWLDTKRDLEGGYEKAKQAFDVYQKIQPDGVLATDDNAQSIFVVPYLRGKVKTPVMFCGVNAEPDEYGYPASNVSGVLERLHIRSSIAFAQLLIPSIKRIIYMMRESPSSSAIFKQYEREHDTYPVESVAFIMSKTLDDALSSVSKLRGRCDALFYETMESIRDKNGRLYSDGEVLPMVSEAFGKPLISNNLFHVESGTLCAVIKTGQEQGATAAKMLLNAMQGTPVSQIEITHNRYGKRILNLKVMKSMGIRPASEALKGVQLVGTDN</sequence>
<dbReference type="Pfam" id="PF04392">
    <property type="entry name" value="ABC_sub_bind"/>
    <property type="match status" value="1"/>
</dbReference>
<dbReference type="Gene3D" id="3.40.50.2300">
    <property type="match status" value="2"/>
</dbReference>
<dbReference type="OrthoDB" id="5644906at2"/>
<keyword evidence="2" id="KW-1185">Reference proteome</keyword>
<accession>A0A1W1H6S9</accession>
<dbReference type="RefSeq" id="WP_080804452.1">
    <property type="nucleotide sequence ID" value="NZ_LT828547.1"/>
</dbReference>
<proteinExistence type="predicted"/>
<dbReference type="STRING" id="1246637.MTBBW1_1250009"/>